<dbReference type="InterPro" id="IPR037291">
    <property type="entry name" value="DUF4139"/>
</dbReference>
<dbReference type="Proteomes" id="UP000193411">
    <property type="component" value="Unassembled WGS sequence"/>
</dbReference>
<feature type="region of interest" description="Disordered" evidence="2">
    <location>
        <begin position="650"/>
        <end position="678"/>
    </location>
</feature>
<name>A0A1Y2HI82_9FUNG</name>
<feature type="domain" description="DUF4140" evidence="4">
    <location>
        <begin position="37"/>
        <end position="150"/>
    </location>
</feature>
<evidence type="ECO:0000256" key="1">
    <source>
        <dbReference type="SAM" id="Coils"/>
    </source>
</evidence>
<feature type="domain" description="DUF4139" evidence="3">
    <location>
        <begin position="286"/>
        <end position="543"/>
    </location>
</feature>
<keyword evidence="6" id="KW-1185">Reference proteome</keyword>
<evidence type="ECO:0000259" key="4">
    <source>
        <dbReference type="Pfam" id="PF13600"/>
    </source>
</evidence>
<dbReference type="InterPro" id="IPR011935">
    <property type="entry name" value="CHP02231"/>
</dbReference>
<dbReference type="OrthoDB" id="10068793at2759"/>
<evidence type="ECO:0000259" key="3">
    <source>
        <dbReference type="Pfam" id="PF13598"/>
    </source>
</evidence>
<dbReference type="AlphaFoldDB" id="A0A1Y2HI82"/>
<feature type="compositionally biased region" description="Basic and acidic residues" evidence="2">
    <location>
        <begin position="650"/>
        <end position="665"/>
    </location>
</feature>
<organism evidence="5 6">
    <name type="scientific">Catenaria anguillulae PL171</name>
    <dbReference type="NCBI Taxonomy" id="765915"/>
    <lineage>
        <taxon>Eukaryota</taxon>
        <taxon>Fungi</taxon>
        <taxon>Fungi incertae sedis</taxon>
        <taxon>Blastocladiomycota</taxon>
        <taxon>Blastocladiomycetes</taxon>
        <taxon>Blastocladiales</taxon>
        <taxon>Catenariaceae</taxon>
        <taxon>Catenaria</taxon>
    </lineage>
</organism>
<keyword evidence="1" id="KW-0175">Coiled coil</keyword>
<feature type="compositionally biased region" description="Low complexity" evidence="2">
    <location>
        <begin position="666"/>
        <end position="676"/>
    </location>
</feature>
<dbReference type="Pfam" id="PF13600">
    <property type="entry name" value="DUF4140"/>
    <property type="match status" value="1"/>
</dbReference>
<evidence type="ECO:0000313" key="6">
    <source>
        <dbReference type="Proteomes" id="UP000193411"/>
    </source>
</evidence>
<protein>
    <recommendedName>
        <fullName evidence="7">DUF4139 domain-containing protein</fullName>
    </recommendedName>
</protein>
<evidence type="ECO:0000256" key="2">
    <source>
        <dbReference type="SAM" id="MobiDB-lite"/>
    </source>
</evidence>
<dbReference type="PANTHER" id="PTHR31005">
    <property type="entry name" value="DUF4139 DOMAIN-CONTAINING PROTEIN"/>
    <property type="match status" value="1"/>
</dbReference>
<reference evidence="5 6" key="1">
    <citation type="submission" date="2016-07" db="EMBL/GenBank/DDBJ databases">
        <title>Pervasive Adenine N6-methylation of Active Genes in Fungi.</title>
        <authorList>
            <consortium name="DOE Joint Genome Institute"/>
            <person name="Mondo S.J."/>
            <person name="Dannebaum R.O."/>
            <person name="Kuo R.C."/>
            <person name="Labutti K."/>
            <person name="Haridas S."/>
            <person name="Kuo A."/>
            <person name="Salamov A."/>
            <person name="Ahrendt S.R."/>
            <person name="Lipzen A."/>
            <person name="Sullivan W."/>
            <person name="Andreopoulos W.B."/>
            <person name="Clum A."/>
            <person name="Lindquist E."/>
            <person name="Daum C."/>
            <person name="Ramamoorthy G.K."/>
            <person name="Gryganskyi A."/>
            <person name="Culley D."/>
            <person name="Magnuson J.K."/>
            <person name="James T.Y."/>
            <person name="O'Malley M.A."/>
            <person name="Stajich J.E."/>
            <person name="Spatafora J.W."/>
            <person name="Visel A."/>
            <person name="Grigoriev I.V."/>
        </authorList>
    </citation>
    <scope>NUCLEOTIDE SEQUENCE [LARGE SCALE GENOMIC DNA]</scope>
    <source>
        <strain evidence="5 6">PL171</strain>
    </source>
</reference>
<dbReference type="EMBL" id="MCFL01000029">
    <property type="protein sequence ID" value="ORZ34300.1"/>
    <property type="molecule type" value="Genomic_DNA"/>
</dbReference>
<accession>A0A1Y2HI82</accession>
<dbReference type="STRING" id="765915.A0A1Y2HI82"/>
<proteinExistence type="predicted"/>
<dbReference type="Pfam" id="PF13598">
    <property type="entry name" value="DUF4139"/>
    <property type="match status" value="1"/>
</dbReference>
<feature type="region of interest" description="Disordered" evidence="2">
    <location>
        <begin position="258"/>
        <end position="277"/>
    </location>
</feature>
<sequence length="725" mass="76900">MTSTARVPGSANAASPTPNAAPHLVILASRAHPVSSATVYSDRAEVSRPLSRLRLPARGTSEIKLRGVPGDLAQDSIRVEVASGNAIVADVQFVRAMEPVDDDEEGEDDKGSEADLVKKIKDKRAELKKLNLDVAELLAESALVDDHINTLSKFASTVVKPGPPSTLVSEQTPPTGSKVVVDPPTFFTQFLPAFESRAQDLAHRKISIRRDREKKEKQVQEVSAWISENESKVKRRGEGRFEEVYSIVVVVQPGNGLADDDAAAGQDGKPAEEAAGQDQEINVDLVVSYIVPNAFWIPFYDCRVSSTRSQLQLTYAARITQRSTDPWIDTQLTLSTATVSNTTAGKPPAYDSAWYVRKADPPVQPVFLHSAKMKKKGGFSFGGGGSGESARMASVRYDQYDATIEDEDEDEDSDTYGEDPGALAASATATAGAVAATFILPTLATIPTGSEGHRVNVARVDMPIELKHVSCPKLAAAAYLVGEVTNTSEYTLLGGGGCNVFLDGSFINKSSLPLVLPQSKFTLSLGTDPSLDILYKPLDRVTELGKAQGGLLGSLFSGTSASDGSSAAVAEGSTAMHCTQRIVIKNKKANNKPTLVTVSDQVPVSMHQSVVVTMVDPAPASDKEAKKAAGGGAAAGKLIVYESKEEAEIKEKEAQDKGAKGKGKEGAPVAAEAQAADEGKVAGPPKMYKDLGVIEWTVEVPAQGTVEIVCAYRVEVKKGFDMVGM</sequence>
<dbReference type="PANTHER" id="PTHR31005:SF8">
    <property type="entry name" value="DUF4139 DOMAIN-CONTAINING PROTEIN"/>
    <property type="match status" value="1"/>
</dbReference>
<evidence type="ECO:0000313" key="5">
    <source>
        <dbReference type="EMBL" id="ORZ34300.1"/>
    </source>
</evidence>
<dbReference type="NCBIfam" id="TIGR02231">
    <property type="entry name" value="mucoidy inhibitor MuiA family protein"/>
    <property type="match status" value="1"/>
</dbReference>
<comment type="caution">
    <text evidence="5">The sequence shown here is derived from an EMBL/GenBank/DDBJ whole genome shotgun (WGS) entry which is preliminary data.</text>
</comment>
<gene>
    <name evidence="5" type="ORF">BCR44DRAFT_1514060</name>
</gene>
<evidence type="ECO:0008006" key="7">
    <source>
        <dbReference type="Google" id="ProtNLM"/>
    </source>
</evidence>
<dbReference type="InterPro" id="IPR025554">
    <property type="entry name" value="DUF4140"/>
</dbReference>
<feature type="coiled-coil region" evidence="1">
    <location>
        <begin position="113"/>
        <end position="140"/>
    </location>
</feature>